<dbReference type="Pfam" id="PF02263">
    <property type="entry name" value="GBP"/>
    <property type="match status" value="1"/>
</dbReference>
<dbReference type="SUPFAM" id="SSF52540">
    <property type="entry name" value="P-loop containing nucleoside triphosphate hydrolases"/>
    <property type="match status" value="1"/>
</dbReference>
<evidence type="ECO:0000313" key="4">
    <source>
        <dbReference type="EMBL" id="KAJ8037731.1"/>
    </source>
</evidence>
<accession>A0A9Q1C4E6</accession>
<dbReference type="InterPro" id="IPR027417">
    <property type="entry name" value="P-loop_NTPase"/>
</dbReference>
<evidence type="ECO:0000256" key="1">
    <source>
        <dbReference type="ARBA" id="ARBA00022801"/>
    </source>
</evidence>
<protein>
    <submittedName>
        <fullName evidence="4">Guanylate-binding protein 2</fullName>
    </submittedName>
</protein>
<dbReference type="GO" id="GO:0005525">
    <property type="term" value="F:GTP binding"/>
    <property type="evidence" value="ECO:0007669"/>
    <property type="project" value="InterPro"/>
</dbReference>
<keyword evidence="5" id="KW-1185">Reference proteome</keyword>
<feature type="domain" description="Guanylate-binding protein/Atlastin C-terminal" evidence="3">
    <location>
        <begin position="308"/>
        <end position="468"/>
    </location>
</feature>
<dbReference type="Pfam" id="PF02841">
    <property type="entry name" value="GBP_C"/>
    <property type="match status" value="1"/>
</dbReference>
<dbReference type="GO" id="GO:0003924">
    <property type="term" value="F:GTPase activity"/>
    <property type="evidence" value="ECO:0007669"/>
    <property type="project" value="InterPro"/>
</dbReference>
<dbReference type="OrthoDB" id="2135133at2759"/>
<dbReference type="InterPro" id="IPR036543">
    <property type="entry name" value="Guanylate-bd_C_sf"/>
</dbReference>
<dbReference type="Gene3D" id="3.40.50.300">
    <property type="entry name" value="P-loop containing nucleotide triphosphate hydrolases"/>
    <property type="match status" value="1"/>
</dbReference>
<dbReference type="InterPro" id="IPR003191">
    <property type="entry name" value="Guanylate-bd/ATL_C"/>
</dbReference>
<evidence type="ECO:0000313" key="5">
    <source>
        <dbReference type="Proteomes" id="UP001152320"/>
    </source>
</evidence>
<reference evidence="4" key="1">
    <citation type="submission" date="2021-10" db="EMBL/GenBank/DDBJ databases">
        <title>Tropical sea cucumber genome reveals ecological adaptation and Cuvierian tubules defense mechanism.</title>
        <authorList>
            <person name="Chen T."/>
        </authorList>
    </citation>
    <scope>NUCLEOTIDE SEQUENCE</scope>
    <source>
        <strain evidence="4">Nanhai2018</strain>
        <tissue evidence="4">Muscle</tissue>
    </source>
</reference>
<evidence type="ECO:0000259" key="2">
    <source>
        <dbReference type="Pfam" id="PF02263"/>
    </source>
</evidence>
<keyword evidence="1" id="KW-0378">Hydrolase</keyword>
<feature type="domain" description="Guanylate-binding protein N-terminal" evidence="2">
    <location>
        <begin position="34"/>
        <end position="297"/>
    </location>
</feature>
<dbReference type="PANTHER" id="PTHR10751">
    <property type="entry name" value="GUANYLATE BINDING PROTEIN"/>
    <property type="match status" value="1"/>
</dbReference>
<dbReference type="InterPro" id="IPR015894">
    <property type="entry name" value="Guanylate-bd_N"/>
</dbReference>
<dbReference type="Proteomes" id="UP001152320">
    <property type="component" value="Chromosome 8"/>
</dbReference>
<dbReference type="Gene3D" id="1.20.1000.10">
    <property type="entry name" value="Guanylate-binding protein, C-terminal domain"/>
    <property type="match status" value="1"/>
</dbReference>
<comment type="caution">
    <text evidence="4">The sequence shown here is derived from an EMBL/GenBank/DDBJ whole genome shotgun (WGS) entry which is preliminary data.</text>
</comment>
<evidence type="ECO:0000259" key="3">
    <source>
        <dbReference type="Pfam" id="PF02841"/>
    </source>
</evidence>
<organism evidence="4 5">
    <name type="scientific">Holothuria leucospilota</name>
    <name type="common">Black long sea cucumber</name>
    <name type="synonym">Mertensiothuria leucospilota</name>
    <dbReference type="NCBI Taxonomy" id="206669"/>
    <lineage>
        <taxon>Eukaryota</taxon>
        <taxon>Metazoa</taxon>
        <taxon>Echinodermata</taxon>
        <taxon>Eleutherozoa</taxon>
        <taxon>Echinozoa</taxon>
        <taxon>Holothuroidea</taxon>
        <taxon>Aspidochirotacea</taxon>
        <taxon>Aspidochirotida</taxon>
        <taxon>Holothuriidae</taxon>
        <taxon>Holothuria</taxon>
    </lineage>
</organism>
<dbReference type="EMBL" id="JAIZAY010000008">
    <property type="protein sequence ID" value="KAJ8037731.1"/>
    <property type="molecule type" value="Genomic_DNA"/>
</dbReference>
<proteinExistence type="predicted"/>
<name>A0A9Q1C4E6_HOLLE</name>
<sequence length="857" mass="97624">MDGASAVPLFLPSNHKWNQLTRQVEINTRKPRGNIKVCEEGLHLIRSIQKEFIVVVCITGPARTGKSYFLSQMQNGIHFELGHSTTSKTTGVWIALSPRPIEVDGKRARLVLMDAEGLGSASTVDHGQNDKWENRVFSLCALLSSYLIYNSRGIPNSDDLDKLGFIAQFSSAIHSGSRSAERDGPAPATGHFRQVAPHFLWLVRDALLIPEINGVPCDWKTYVEKEVLSVKDGKAECRRSSVCRAITETFQSFNAFGLPPPSVDPNVIQNLSLPKTREKINPTFISGIQEVKAIISSNYCLKSIYGCPVTGLQMAESLSAIVAAVNKECDKLPIDSMWDVVVKSQLNKNVEQAVEAYNQNMVHVRLPAPTHYIKTAHDKAVKKARTLFHQLSRNFDQDVCCKYVDKLAKRFEKSFMDMTEANEKESRSLCEKAMKDLFEQYLSPLEEDVEDRTFTDILRAKQNIFKIYSKRAKGPLAGDVRKEAEERLQGKMKNLGQIILQTATRQVKDIYKDEMKATENDVPLEEAQLDDIHRKAFKKCQDILKTKCCGYNDFKKGKKDIESDMRTVFQSYRKSNYALSKEFCQQLMENLECRHLETVFMILNRCKYSDLLTAKENLFAEFDVEAKGPAKVSVRKKWERKINHRLRLAQKTVVDASLSDAKREYVSLLEDISHQGPYDIEDLQRRFDEEFDKMMSVLHVRCKGVEELLFQTFGESLNDVKKEQNRKYMRRNDERSREVCQELMKKLISQHLTPKLKNVSPSVNFKETRERIMHEYEKEAKGPRKGEVKNEYETQIDEDIKRGEQYRVLKGVKITLEATYLMGAAMSPFGGNVGRVGATISAAASTAAKIVKEEFPK</sequence>
<gene>
    <name evidence="4" type="ORF">HOLleu_18622</name>
</gene>
<dbReference type="SUPFAM" id="SSF48340">
    <property type="entry name" value="Interferon-induced guanylate-binding protein 1 (GBP1), C-terminal domain"/>
    <property type="match status" value="2"/>
</dbReference>
<dbReference type="AlphaFoldDB" id="A0A9Q1C4E6"/>